<evidence type="ECO:0000256" key="4">
    <source>
        <dbReference type="ARBA" id="ARBA00023125"/>
    </source>
</evidence>
<dbReference type="PROSITE" id="PS51755">
    <property type="entry name" value="OMPR_PHOB"/>
    <property type="match status" value="1"/>
</dbReference>
<evidence type="ECO:0000256" key="3">
    <source>
        <dbReference type="ARBA" id="ARBA00023015"/>
    </source>
</evidence>
<dbReference type="InterPro" id="IPR001867">
    <property type="entry name" value="OmpR/PhoB-type_DNA-bd"/>
</dbReference>
<dbReference type="SUPFAM" id="SSF52172">
    <property type="entry name" value="CheY-like"/>
    <property type="match status" value="1"/>
</dbReference>
<sequence>MRAGRILVIAATEGIRTAVASTLSAAGHEVLGRADHTHLEQDLTRFRPDIVIIDPALPGCDRRTLLGTVRARSTADAVVLTSPADTLAYVTVLLQRAAQTRTRITVGDMTIDVEAGIAQRDGHTIALTATEFKLLTYFARHRDRVLSKTQILTGVWGYDNYDPNLVEVNVSAVRRKIERYGPRLLHTVRGLGYILRTEM</sequence>
<proteinExistence type="predicted"/>
<comment type="caution">
    <text evidence="8">The sequence shown here is derived from an EMBL/GenBank/DDBJ whole genome shotgun (WGS) entry which is preliminary data.</text>
</comment>
<keyword evidence="3" id="KW-0805">Transcription regulation</keyword>
<keyword evidence="5" id="KW-0804">Transcription</keyword>
<dbReference type="Gene3D" id="1.10.10.10">
    <property type="entry name" value="Winged helix-like DNA-binding domain superfamily/Winged helix DNA-binding domain"/>
    <property type="match status" value="1"/>
</dbReference>
<protein>
    <submittedName>
        <fullName evidence="8">Response regulator transcription factor</fullName>
    </submittedName>
</protein>
<dbReference type="Proteomes" id="UP000602198">
    <property type="component" value="Unassembled WGS sequence"/>
</dbReference>
<evidence type="ECO:0000256" key="6">
    <source>
        <dbReference type="PROSITE-ProRule" id="PRU01091"/>
    </source>
</evidence>
<keyword evidence="9" id="KW-1185">Reference proteome</keyword>
<feature type="domain" description="OmpR/PhoB-type" evidence="7">
    <location>
        <begin position="101"/>
        <end position="197"/>
    </location>
</feature>
<dbReference type="Pfam" id="PF00486">
    <property type="entry name" value="Trans_reg_C"/>
    <property type="match status" value="1"/>
</dbReference>
<keyword evidence="1" id="KW-0597">Phosphoprotein</keyword>
<organism evidence="8 9">
    <name type="scientific">Nocardia acididurans</name>
    <dbReference type="NCBI Taxonomy" id="2802282"/>
    <lineage>
        <taxon>Bacteria</taxon>
        <taxon>Bacillati</taxon>
        <taxon>Actinomycetota</taxon>
        <taxon>Actinomycetes</taxon>
        <taxon>Mycobacteriales</taxon>
        <taxon>Nocardiaceae</taxon>
        <taxon>Nocardia</taxon>
    </lineage>
</organism>
<dbReference type="PANTHER" id="PTHR48111">
    <property type="entry name" value="REGULATOR OF RPOS"/>
    <property type="match status" value="1"/>
</dbReference>
<dbReference type="InterPro" id="IPR039420">
    <property type="entry name" value="WalR-like"/>
</dbReference>
<evidence type="ECO:0000256" key="1">
    <source>
        <dbReference type="ARBA" id="ARBA00022553"/>
    </source>
</evidence>
<dbReference type="InterPro" id="IPR011006">
    <property type="entry name" value="CheY-like_superfamily"/>
</dbReference>
<dbReference type="RefSeq" id="WP_201948705.1">
    <property type="nucleotide sequence ID" value="NZ_JAERRJ010000006.1"/>
</dbReference>
<gene>
    <name evidence="8" type="ORF">JK358_17220</name>
</gene>
<dbReference type="InterPro" id="IPR036388">
    <property type="entry name" value="WH-like_DNA-bd_sf"/>
</dbReference>
<dbReference type="CDD" id="cd00383">
    <property type="entry name" value="trans_reg_C"/>
    <property type="match status" value="1"/>
</dbReference>
<evidence type="ECO:0000259" key="7">
    <source>
        <dbReference type="PROSITE" id="PS51755"/>
    </source>
</evidence>
<reference evidence="8 9" key="1">
    <citation type="submission" date="2021-01" db="EMBL/GenBank/DDBJ databases">
        <title>WGS of actinomycetes isolated from Thailand.</title>
        <authorList>
            <person name="Thawai C."/>
        </authorList>
    </citation>
    <scope>NUCLEOTIDE SEQUENCE [LARGE SCALE GENOMIC DNA]</scope>
    <source>
        <strain evidence="8 9">LPG 2</strain>
    </source>
</reference>
<dbReference type="SUPFAM" id="SSF46894">
    <property type="entry name" value="C-terminal effector domain of the bipartite response regulators"/>
    <property type="match status" value="1"/>
</dbReference>
<dbReference type="SMART" id="SM00862">
    <property type="entry name" value="Trans_reg_C"/>
    <property type="match status" value="1"/>
</dbReference>
<dbReference type="Gene3D" id="3.40.50.2300">
    <property type="match status" value="1"/>
</dbReference>
<accession>A0ABS1M6E1</accession>
<dbReference type="PANTHER" id="PTHR48111:SF1">
    <property type="entry name" value="TWO-COMPONENT RESPONSE REGULATOR ORR33"/>
    <property type="match status" value="1"/>
</dbReference>
<keyword evidence="4 6" id="KW-0238">DNA-binding</keyword>
<evidence type="ECO:0000313" key="8">
    <source>
        <dbReference type="EMBL" id="MBL1076141.1"/>
    </source>
</evidence>
<name>A0ABS1M6E1_9NOCA</name>
<keyword evidence="2" id="KW-0902">Two-component regulatory system</keyword>
<evidence type="ECO:0000256" key="5">
    <source>
        <dbReference type="ARBA" id="ARBA00023163"/>
    </source>
</evidence>
<evidence type="ECO:0000313" key="9">
    <source>
        <dbReference type="Proteomes" id="UP000602198"/>
    </source>
</evidence>
<evidence type="ECO:0000256" key="2">
    <source>
        <dbReference type="ARBA" id="ARBA00023012"/>
    </source>
</evidence>
<dbReference type="EMBL" id="JAERRJ010000006">
    <property type="protein sequence ID" value="MBL1076141.1"/>
    <property type="molecule type" value="Genomic_DNA"/>
</dbReference>
<dbReference type="InterPro" id="IPR016032">
    <property type="entry name" value="Sig_transdc_resp-reg_C-effctor"/>
</dbReference>
<feature type="DNA-binding region" description="OmpR/PhoB-type" evidence="6">
    <location>
        <begin position="101"/>
        <end position="197"/>
    </location>
</feature>